<dbReference type="SUPFAM" id="SSF50965">
    <property type="entry name" value="Galactose oxidase, central domain"/>
    <property type="match status" value="1"/>
</dbReference>
<dbReference type="PANTHER" id="PTHR31672:SF13">
    <property type="entry name" value="F-BOX PROTEIN CPR30-LIKE"/>
    <property type="match status" value="1"/>
</dbReference>
<dbReference type="Pfam" id="PF00646">
    <property type="entry name" value="F-box"/>
    <property type="match status" value="1"/>
</dbReference>
<name>A0AAV3R2Y6_LITER</name>
<dbReference type="CDD" id="cd22157">
    <property type="entry name" value="F-box_AtFBW1-like"/>
    <property type="match status" value="1"/>
</dbReference>
<dbReference type="Proteomes" id="UP001454036">
    <property type="component" value="Unassembled WGS sequence"/>
</dbReference>
<organism evidence="2 3">
    <name type="scientific">Lithospermum erythrorhizon</name>
    <name type="common">Purple gromwell</name>
    <name type="synonym">Lithospermum officinale var. erythrorhizon</name>
    <dbReference type="NCBI Taxonomy" id="34254"/>
    <lineage>
        <taxon>Eukaryota</taxon>
        <taxon>Viridiplantae</taxon>
        <taxon>Streptophyta</taxon>
        <taxon>Embryophyta</taxon>
        <taxon>Tracheophyta</taxon>
        <taxon>Spermatophyta</taxon>
        <taxon>Magnoliopsida</taxon>
        <taxon>eudicotyledons</taxon>
        <taxon>Gunneridae</taxon>
        <taxon>Pentapetalae</taxon>
        <taxon>asterids</taxon>
        <taxon>lamiids</taxon>
        <taxon>Boraginales</taxon>
        <taxon>Boraginaceae</taxon>
        <taxon>Boraginoideae</taxon>
        <taxon>Lithospermeae</taxon>
        <taxon>Lithospermum</taxon>
    </lineage>
</organism>
<dbReference type="InterPro" id="IPR011043">
    <property type="entry name" value="Gal_Oxase/kelch_b-propeller"/>
</dbReference>
<dbReference type="NCBIfam" id="TIGR01640">
    <property type="entry name" value="F_box_assoc_1"/>
    <property type="match status" value="1"/>
</dbReference>
<accession>A0AAV3R2Y6</accession>
<keyword evidence="3" id="KW-1185">Reference proteome</keyword>
<comment type="caution">
    <text evidence="2">The sequence shown here is derived from an EMBL/GenBank/DDBJ whole genome shotgun (WGS) entry which is preliminary data.</text>
</comment>
<evidence type="ECO:0000313" key="3">
    <source>
        <dbReference type="Proteomes" id="UP001454036"/>
    </source>
</evidence>
<evidence type="ECO:0000313" key="2">
    <source>
        <dbReference type="EMBL" id="GAA0170729.1"/>
    </source>
</evidence>
<dbReference type="InterPro" id="IPR001810">
    <property type="entry name" value="F-box_dom"/>
</dbReference>
<dbReference type="AlphaFoldDB" id="A0AAV3R2Y6"/>
<reference evidence="2 3" key="1">
    <citation type="submission" date="2024-01" db="EMBL/GenBank/DDBJ databases">
        <title>The complete chloroplast genome sequence of Lithospermum erythrorhizon: insights into the phylogenetic relationship among Boraginaceae species and the maternal lineages of purple gromwells.</title>
        <authorList>
            <person name="Okada T."/>
            <person name="Watanabe K."/>
        </authorList>
    </citation>
    <scope>NUCLEOTIDE SEQUENCE [LARGE SCALE GENOMIC DNA]</scope>
</reference>
<dbReference type="InterPro" id="IPR050796">
    <property type="entry name" value="SCF_F-box_component"/>
</dbReference>
<dbReference type="SUPFAM" id="SSF81383">
    <property type="entry name" value="F-box domain"/>
    <property type="match status" value="1"/>
</dbReference>
<dbReference type="InterPro" id="IPR036047">
    <property type="entry name" value="F-box-like_dom_sf"/>
</dbReference>
<sequence>MWNSGVLPEDALRDILMRLHPKQLARLKCVCKSWLSLLSDPLFTTSHHTLRNTLPHNHFTIVRAENHHISSFNTSTAQPLTPLPTPLVGNLVGTCNGLVCLRSFGGKEIVLWNPLTRKYKRVINPIGSNKFVGGKISFSFGFGLDVDGFSFVCLRIVSRRWGDELIADVEIYSTLLDSWRALEGEFRFNLLDYTNCVIVKGVPYWTGIVNNLDKDEDDDGKEVFRKVVLGFDVRKGVFKELEYPQFTCQGGLRDCFVEFEGCLGVIMRRAIEAFNQCVDIWVLDEEESCWVKKFSVGPINVNIAGLVGFSIDKNVLGVDGDGNLFLYDSKTNEIKQVYSDVGNYWYIDIRGYTESLVSVPGMIGIETQEMAVSKMSTDLLRMEVNDFGIESNITTISSV</sequence>
<proteinExistence type="predicted"/>
<feature type="domain" description="F-box" evidence="1">
    <location>
        <begin position="1"/>
        <end position="53"/>
    </location>
</feature>
<dbReference type="EMBL" id="BAABME010007370">
    <property type="protein sequence ID" value="GAA0170729.1"/>
    <property type="molecule type" value="Genomic_DNA"/>
</dbReference>
<evidence type="ECO:0000259" key="1">
    <source>
        <dbReference type="PROSITE" id="PS50181"/>
    </source>
</evidence>
<dbReference type="PANTHER" id="PTHR31672">
    <property type="entry name" value="BNACNNG10540D PROTEIN"/>
    <property type="match status" value="1"/>
</dbReference>
<gene>
    <name evidence="2" type="ORF">LIER_24928</name>
</gene>
<dbReference type="PROSITE" id="PS50181">
    <property type="entry name" value="FBOX"/>
    <property type="match status" value="1"/>
</dbReference>
<dbReference type="SMART" id="SM00256">
    <property type="entry name" value="FBOX"/>
    <property type="match status" value="1"/>
</dbReference>
<dbReference type="Gene3D" id="1.20.1280.50">
    <property type="match status" value="1"/>
</dbReference>
<dbReference type="InterPro" id="IPR006527">
    <property type="entry name" value="F-box-assoc_dom_typ1"/>
</dbReference>
<dbReference type="Pfam" id="PF07734">
    <property type="entry name" value="FBA_1"/>
    <property type="match status" value="1"/>
</dbReference>
<protein>
    <recommendedName>
        <fullName evidence="1">F-box domain-containing protein</fullName>
    </recommendedName>
</protein>
<dbReference type="InterPro" id="IPR017451">
    <property type="entry name" value="F-box-assoc_interact_dom"/>
</dbReference>